<accession>A0A8S5P9F4</accession>
<evidence type="ECO:0000313" key="1">
    <source>
        <dbReference type="EMBL" id="DAE03610.1"/>
    </source>
</evidence>
<dbReference type="InterPro" id="IPR021080">
    <property type="entry name" value="Minor_capsid_protein"/>
</dbReference>
<organism evidence="1">
    <name type="scientific">Siphoviridae sp. ctsfh5</name>
    <dbReference type="NCBI Taxonomy" id="2825697"/>
    <lineage>
        <taxon>Viruses</taxon>
        <taxon>Duplodnaviria</taxon>
        <taxon>Heunggongvirae</taxon>
        <taxon>Uroviricota</taxon>
        <taxon>Caudoviricetes</taxon>
    </lineage>
</organism>
<reference evidence="1" key="1">
    <citation type="journal article" date="2021" name="Proc. Natl. Acad. Sci. U.S.A.">
        <title>A Catalog of Tens of Thousands of Viruses from Human Metagenomes Reveals Hidden Associations with Chronic Diseases.</title>
        <authorList>
            <person name="Tisza M.J."/>
            <person name="Buck C.B."/>
        </authorList>
    </citation>
    <scope>NUCLEOTIDE SEQUENCE</scope>
    <source>
        <strain evidence="1">Ctsfh5</strain>
    </source>
</reference>
<name>A0A8S5P9F4_9CAUD</name>
<sequence length="115" mass="13132">MAKIKLQIDPTDKILLKRNLNKNGKGQRFFTHEVRRLSTPYVPFLSGYLSNGSVTETPGTITYNAPYARRQYYENKGKNRTKHPQAGSHWTERCWADRGKEIVQATAKFCGGKAK</sequence>
<dbReference type="Pfam" id="PF11114">
    <property type="entry name" value="Minor_capsid_2"/>
    <property type="match status" value="1"/>
</dbReference>
<proteinExistence type="predicted"/>
<dbReference type="EMBL" id="BK015369">
    <property type="protein sequence ID" value="DAE03610.1"/>
    <property type="molecule type" value="Genomic_DNA"/>
</dbReference>
<protein>
    <submittedName>
        <fullName evidence="1">Minor capsid protein</fullName>
    </submittedName>
</protein>